<reference evidence="2" key="1">
    <citation type="journal article" date="2015" name="BMC Genomics">
        <title>Genome mining reveals unlocked bioactive potential of marine Gram-negative bacteria.</title>
        <authorList>
            <person name="Machado H."/>
            <person name="Sonnenschein E.C."/>
            <person name="Melchiorsen J."/>
            <person name="Gram L."/>
        </authorList>
    </citation>
    <scope>NUCLEOTIDE SEQUENCE</scope>
    <source>
        <strain evidence="2">S2052</strain>
    </source>
</reference>
<dbReference type="EMBL" id="JXXR01000002">
    <property type="protein sequence ID" value="KJY77150.1"/>
    <property type="molecule type" value="Genomic_DNA"/>
</dbReference>
<evidence type="ECO:0000259" key="1">
    <source>
        <dbReference type="Pfam" id="PF05193"/>
    </source>
</evidence>
<dbReference type="AlphaFoldDB" id="A0A837GAL4"/>
<comment type="caution">
    <text evidence="2">The sequence shown here is derived from an EMBL/GenBank/DDBJ whole genome shotgun (WGS) entry which is preliminary data.</text>
</comment>
<accession>A0A837GAL4</accession>
<gene>
    <name evidence="2" type="ORF">TW71_04845</name>
</gene>
<dbReference type="InterPro" id="IPR050626">
    <property type="entry name" value="Peptidase_M16"/>
</dbReference>
<organism evidence="2">
    <name type="scientific">Vibrio coralliilyticus</name>
    <dbReference type="NCBI Taxonomy" id="190893"/>
    <lineage>
        <taxon>Bacteria</taxon>
        <taxon>Pseudomonadati</taxon>
        <taxon>Pseudomonadota</taxon>
        <taxon>Gammaproteobacteria</taxon>
        <taxon>Vibrionales</taxon>
        <taxon>Vibrionaceae</taxon>
        <taxon>Vibrio</taxon>
    </lineage>
</organism>
<dbReference type="Gene3D" id="3.30.830.10">
    <property type="entry name" value="Metalloenzyme, LuxS/M16 peptidase-like"/>
    <property type="match status" value="1"/>
</dbReference>
<protein>
    <submittedName>
        <fullName evidence="2">Peptidase M16 family protein</fullName>
    </submittedName>
</protein>
<name>A0A837GAL4_9VIBR</name>
<dbReference type="GO" id="GO:0046872">
    <property type="term" value="F:metal ion binding"/>
    <property type="evidence" value="ECO:0007669"/>
    <property type="project" value="InterPro"/>
</dbReference>
<proteinExistence type="predicted"/>
<dbReference type="RefSeq" id="WP_045985137.1">
    <property type="nucleotide sequence ID" value="NZ_CP063052.1"/>
</dbReference>
<evidence type="ECO:0000313" key="2">
    <source>
        <dbReference type="EMBL" id="KJY77150.1"/>
    </source>
</evidence>
<dbReference type="PANTHER" id="PTHR43690">
    <property type="entry name" value="NARDILYSIN"/>
    <property type="match status" value="1"/>
</dbReference>
<dbReference type="InterPro" id="IPR011249">
    <property type="entry name" value="Metalloenz_LuxS/M16"/>
</dbReference>
<dbReference type="InterPro" id="IPR007863">
    <property type="entry name" value="Peptidase_M16_C"/>
</dbReference>
<sequence>MSIYNRALTITLTALFSAIAALPVTAKPTSPLWFEHTDITMPRNIQTSVLENGIRLVLVATPNKQQALELRLRVRAGVAQEPSYLPVSRVLANQIIGDSKWSATTDYQQTVYSLSTINDSQHSLEGALDFIETSFSQQSFVQKAWKQSANLTDYPTVVSQNQLDSLELGKSTSPVTETSASQVQLEDLEHYFSQYYVPTNMTLVIVGDFKARTLQNKVQKAFSQWHNPTPLTKTQQPALSLGNNGISGTQGKHSVSLSALAHVSDDVDSKLMRKDLLLATIANQILEYRIESALADVHSSATVSVKNEILFNQKLLSQVLVSKIPDGEQQATKQIVEQEIKTALAVGFTHSEYEAAVSEIRLNKQAELVAFRQAGPAAMADRMVDAIDNGSVYTTPSFELELIDFHVAHLSEIDISKEFEKIWAHKLKSI</sequence>
<dbReference type="Pfam" id="PF05193">
    <property type="entry name" value="Peptidase_M16_C"/>
    <property type="match status" value="1"/>
</dbReference>
<feature type="domain" description="Peptidase M16 C-terminal" evidence="1">
    <location>
        <begin position="183"/>
        <end position="238"/>
    </location>
</feature>
<dbReference type="PANTHER" id="PTHR43690:SF17">
    <property type="entry name" value="PROTEIN YHJJ"/>
    <property type="match status" value="1"/>
</dbReference>
<dbReference type="SUPFAM" id="SSF63411">
    <property type="entry name" value="LuxS/MPP-like metallohydrolase"/>
    <property type="match status" value="1"/>
</dbReference>